<feature type="region of interest" description="Disordered" evidence="8">
    <location>
        <begin position="1"/>
        <end position="20"/>
    </location>
</feature>
<protein>
    <recommendedName>
        <fullName evidence="2 7">Ubiquitin-like modifier-activating enzyme ATG7</fullName>
    </recommendedName>
    <alternativeName>
        <fullName evidence="7">Autophagy-related protein 7</fullName>
    </alternativeName>
</protein>
<evidence type="ECO:0000256" key="2">
    <source>
        <dbReference type="ARBA" id="ARBA00017647"/>
    </source>
</evidence>
<dbReference type="InterPro" id="IPR045886">
    <property type="entry name" value="ThiF/MoeB/HesA"/>
</dbReference>
<dbReference type="GO" id="GO:0034727">
    <property type="term" value="P:piecemeal microautophagy of the nucleus"/>
    <property type="evidence" value="ECO:0007669"/>
    <property type="project" value="TreeGrafter"/>
</dbReference>
<proteinExistence type="inferred from homology"/>
<keyword evidence="7" id="KW-0833">Ubl conjugation pathway</keyword>
<comment type="similarity">
    <text evidence="1 7">Belongs to the ATG7 family.</text>
</comment>
<dbReference type="InterPro" id="IPR042522">
    <property type="entry name" value="Atg7_N_1"/>
</dbReference>
<dbReference type="InterPro" id="IPR042523">
    <property type="entry name" value="Atg7_N_2"/>
</dbReference>
<evidence type="ECO:0000313" key="12">
    <source>
        <dbReference type="Proteomes" id="UP000824469"/>
    </source>
</evidence>
<comment type="function">
    <text evidence="7">E1-like activating enzyme involved in the 2 ubiquitin-like systems required for autophagy.</text>
</comment>
<dbReference type="CDD" id="cd01486">
    <property type="entry name" value="Apg7"/>
    <property type="match status" value="1"/>
</dbReference>
<evidence type="ECO:0000313" key="11">
    <source>
        <dbReference type="EMBL" id="KAH9309940.1"/>
    </source>
</evidence>
<sequence>MGMTQKAVSKGTRGEKKGLRRTKEGCYGNEDAVCERWKFRGILQGSLMSYGLGMAGYALIMAKVRPAVPGYVWVLPEKYPVIPWYCWPYPGRTIPVPGFYAPSSHAQVSNHLKLLSDSLPPDNGEETSASVKFLGNRNLCPVPGILYNTNTLESFKALDRHSLLNLEVEKIWEDIHSGRVEEDSSLLCRFLLISFADLKKWSFYYWFAFPALVLEPPATFTKLQRASDFFSLQESTALLAACNGWRQSKLTAGVPFFLVQIIPNVDVRLRPLKDWEACQQEGGKVLLGFYDPCHFLSNPGWPLRNLIAFAAARWGLENVTVLCYREKGGSGDLQQCLVADVSVSLTQDWSDTKSIPKAVGWERNNQGKMAPRRISLASQMDPKRLAISAADLNLKLMRWRLLPSLNLPLLAATKCLLLGAGTLGCQVARNLMAWGVRHITLVDYGRVAMSNPLRQSLYTLDDCLNGGQLKAIAAAKNLKCIFPGVEAEGISMAIPMPGHPVAENETENIIRDCMHLKHLIDSHDFVFLLTDTRESRWLPTLLSADANKVAITAALGFDSFLVMRHGAGIAVLSTDSSPACTDEETVPSQIEHDEPSEFIDLEVFEETEKRKQRLGCYYCSDIVAPVDSTRNLTLDQQCTVTRPGLAPIAASLAVELAVGIIHHPLGILAPADQDASDTSSVEQPLGILPHQIRGDIAKFSQMIIKGRAFNRCTACSERVVSEYRERGVDFVLQAINQPSYLEDLTGLTTLMDLADSFNLDLEDTDEDQDNFQTVM</sequence>
<name>A0AA38FTU9_TAXCH</name>
<dbReference type="InterPro" id="IPR006285">
    <property type="entry name" value="Atg7"/>
</dbReference>
<dbReference type="Gene3D" id="3.40.140.100">
    <property type="entry name" value="Ubiquitin-like modifier-activating enzyme ATG7 C-terminal domain"/>
    <property type="match status" value="1"/>
</dbReference>
<organism evidence="11 12">
    <name type="scientific">Taxus chinensis</name>
    <name type="common">Chinese yew</name>
    <name type="synonym">Taxus wallichiana var. chinensis</name>
    <dbReference type="NCBI Taxonomy" id="29808"/>
    <lineage>
        <taxon>Eukaryota</taxon>
        <taxon>Viridiplantae</taxon>
        <taxon>Streptophyta</taxon>
        <taxon>Embryophyta</taxon>
        <taxon>Tracheophyta</taxon>
        <taxon>Spermatophyta</taxon>
        <taxon>Pinopsida</taxon>
        <taxon>Pinidae</taxon>
        <taxon>Conifers II</taxon>
        <taxon>Cupressales</taxon>
        <taxon>Taxaceae</taxon>
        <taxon>Taxus</taxon>
    </lineage>
</organism>
<comment type="subcellular location">
    <subcellularLocation>
        <location evidence="7">Cytoplasm</location>
    </subcellularLocation>
    <subcellularLocation>
        <location evidence="7">Preautophagosomal structure</location>
    </subcellularLocation>
</comment>
<evidence type="ECO:0000256" key="5">
    <source>
        <dbReference type="ARBA" id="ARBA00023006"/>
    </source>
</evidence>
<evidence type="ECO:0000256" key="8">
    <source>
        <dbReference type="SAM" id="MobiDB-lite"/>
    </source>
</evidence>
<feature type="active site" description="Glycyl thioester intermediate" evidence="6">
    <location>
        <position position="638"/>
    </location>
</feature>
<dbReference type="Proteomes" id="UP000824469">
    <property type="component" value="Unassembled WGS sequence"/>
</dbReference>
<dbReference type="PANTHER" id="PTHR10953">
    <property type="entry name" value="UBIQUITIN-ACTIVATING ENZYME E1"/>
    <property type="match status" value="1"/>
</dbReference>
<dbReference type="GO" id="GO:0000045">
    <property type="term" value="P:autophagosome assembly"/>
    <property type="evidence" value="ECO:0007669"/>
    <property type="project" value="TreeGrafter"/>
</dbReference>
<dbReference type="GO" id="GO:0006995">
    <property type="term" value="P:cellular response to nitrogen starvation"/>
    <property type="evidence" value="ECO:0007669"/>
    <property type="project" value="TreeGrafter"/>
</dbReference>
<dbReference type="GO" id="GO:0000407">
    <property type="term" value="C:phagophore assembly site"/>
    <property type="evidence" value="ECO:0007669"/>
    <property type="project" value="UniProtKB-SubCell"/>
</dbReference>
<dbReference type="InterPro" id="IPR000594">
    <property type="entry name" value="ThiF_NAD_FAD-bd"/>
</dbReference>
<dbReference type="SUPFAM" id="SSF69572">
    <property type="entry name" value="Activating enzymes of the ubiquitin-like proteins"/>
    <property type="match status" value="1"/>
</dbReference>
<evidence type="ECO:0000259" key="10">
    <source>
        <dbReference type="Pfam" id="PF16420"/>
    </source>
</evidence>
<keyword evidence="3 7" id="KW-0813">Transport</keyword>
<feature type="domain" description="THIF-type NAD/FAD binding fold" evidence="9">
    <location>
        <begin position="399"/>
        <end position="662"/>
    </location>
</feature>
<evidence type="ECO:0000256" key="6">
    <source>
        <dbReference type="PIRSR" id="PIRSR606285-1"/>
    </source>
</evidence>
<keyword evidence="4 7" id="KW-0653">Protein transport</keyword>
<dbReference type="FunFam" id="3.40.50.720:FF:000243">
    <property type="entry name" value="Ubiquitin-like modifier-activating enzyme ATG7"/>
    <property type="match status" value="1"/>
</dbReference>
<dbReference type="GO" id="GO:0019778">
    <property type="term" value="F:Atg12 activating enzyme activity"/>
    <property type="evidence" value="ECO:0007669"/>
    <property type="project" value="TreeGrafter"/>
</dbReference>
<dbReference type="PANTHER" id="PTHR10953:SF3">
    <property type="entry name" value="UBIQUITIN-LIKE MODIFIER-ACTIVATING ENZYME ATG7"/>
    <property type="match status" value="1"/>
</dbReference>
<dbReference type="Pfam" id="PF00899">
    <property type="entry name" value="ThiF"/>
    <property type="match status" value="1"/>
</dbReference>
<dbReference type="GO" id="GO:0015031">
    <property type="term" value="P:protein transport"/>
    <property type="evidence" value="ECO:0007669"/>
    <property type="project" value="UniProtKB-UniRule"/>
</dbReference>
<accession>A0AA38FTU9</accession>
<gene>
    <name evidence="11" type="ORF">KI387_037851</name>
</gene>
<dbReference type="EMBL" id="JAHRHJ020000007">
    <property type="protein sequence ID" value="KAH9309940.1"/>
    <property type="molecule type" value="Genomic_DNA"/>
</dbReference>
<keyword evidence="12" id="KW-1185">Reference proteome</keyword>
<dbReference type="GO" id="GO:0019779">
    <property type="term" value="F:Atg8 activating enzyme activity"/>
    <property type="evidence" value="ECO:0007669"/>
    <property type="project" value="TreeGrafter"/>
</dbReference>
<dbReference type="Gene3D" id="3.40.140.70">
    <property type="entry name" value="Ubiquitin-like modifier-activating enzyme ATG7 N-terminal domain"/>
    <property type="match status" value="1"/>
</dbReference>
<evidence type="ECO:0000256" key="4">
    <source>
        <dbReference type="ARBA" id="ARBA00022927"/>
    </source>
</evidence>
<keyword evidence="5 7" id="KW-0072">Autophagy</keyword>
<dbReference type="InterPro" id="IPR035985">
    <property type="entry name" value="Ubiquitin-activating_enz"/>
</dbReference>
<evidence type="ECO:0000256" key="3">
    <source>
        <dbReference type="ARBA" id="ARBA00022448"/>
    </source>
</evidence>
<keyword evidence="7" id="KW-0963">Cytoplasm</keyword>
<comment type="caution">
    <text evidence="11">The sequence shown here is derived from an EMBL/GenBank/DDBJ whole genome shotgun (WGS) entry which is preliminary data.</text>
</comment>
<dbReference type="Pfam" id="PF16420">
    <property type="entry name" value="ATG7_N"/>
    <property type="match status" value="1"/>
</dbReference>
<dbReference type="AlphaFoldDB" id="A0AA38FTU9"/>
<feature type="domain" description="Ubiquitin-like modifier-activating enzyme Atg7 N-terminal" evidence="10">
    <location>
        <begin position="94"/>
        <end position="380"/>
    </location>
</feature>
<dbReference type="OMA" id="WSFYYWF"/>
<dbReference type="NCBIfam" id="TIGR01381">
    <property type="entry name" value="E1_like_apg7"/>
    <property type="match status" value="1"/>
</dbReference>
<evidence type="ECO:0000256" key="1">
    <source>
        <dbReference type="ARBA" id="ARBA00010931"/>
    </source>
</evidence>
<dbReference type="InterPro" id="IPR032197">
    <property type="entry name" value="Atg7_N"/>
</dbReference>
<evidence type="ECO:0000256" key="7">
    <source>
        <dbReference type="RuleBase" id="RU366022"/>
    </source>
</evidence>
<evidence type="ECO:0000259" key="9">
    <source>
        <dbReference type="Pfam" id="PF00899"/>
    </source>
</evidence>
<dbReference type="FunFam" id="3.40.140.70:FF:000001">
    <property type="entry name" value="Ubiquitin-like modifier-activating enzyme atg7"/>
    <property type="match status" value="1"/>
</dbReference>
<dbReference type="GO" id="GO:0000422">
    <property type="term" value="P:autophagy of mitochondrion"/>
    <property type="evidence" value="ECO:0007669"/>
    <property type="project" value="TreeGrafter"/>
</dbReference>
<dbReference type="Gene3D" id="3.40.50.720">
    <property type="entry name" value="NAD(P)-binding Rossmann-like Domain"/>
    <property type="match status" value="1"/>
</dbReference>
<comment type="subunit">
    <text evidence="7">Homodimer.</text>
</comment>
<dbReference type="GO" id="GO:0032446">
    <property type="term" value="P:protein modification by small protein conjugation"/>
    <property type="evidence" value="ECO:0007669"/>
    <property type="project" value="TreeGrafter"/>
</dbReference>
<reference evidence="11 12" key="1">
    <citation type="journal article" date="2021" name="Nat. Plants">
        <title>The Taxus genome provides insights into paclitaxel biosynthesis.</title>
        <authorList>
            <person name="Xiong X."/>
            <person name="Gou J."/>
            <person name="Liao Q."/>
            <person name="Li Y."/>
            <person name="Zhou Q."/>
            <person name="Bi G."/>
            <person name="Li C."/>
            <person name="Du R."/>
            <person name="Wang X."/>
            <person name="Sun T."/>
            <person name="Guo L."/>
            <person name="Liang H."/>
            <person name="Lu P."/>
            <person name="Wu Y."/>
            <person name="Zhang Z."/>
            <person name="Ro D.K."/>
            <person name="Shang Y."/>
            <person name="Huang S."/>
            <person name="Yan J."/>
        </authorList>
    </citation>
    <scope>NUCLEOTIDE SEQUENCE [LARGE SCALE GENOMIC DNA]</scope>
    <source>
        <strain evidence="11">Ta-2019</strain>
    </source>
</reference>